<dbReference type="Proteomes" id="UP000887226">
    <property type="component" value="Unassembled WGS sequence"/>
</dbReference>
<dbReference type="InterPro" id="IPR051059">
    <property type="entry name" value="VerF-like"/>
</dbReference>
<evidence type="ECO:0000256" key="3">
    <source>
        <dbReference type="ARBA" id="ARBA00022737"/>
    </source>
</evidence>
<dbReference type="GO" id="GO:0000785">
    <property type="term" value="C:chromatin"/>
    <property type="evidence" value="ECO:0007669"/>
    <property type="project" value="TreeGrafter"/>
</dbReference>
<dbReference type="GO" id="GO:0000981">
    <property type="term" value="F:DNA-binding transcription factor activity, RNA polymerase II-specific"/>
    <property type="evidence" value="ECO:0007669"/>
    <property type="project" value="InterPro"/>
</dbReference>
<evidence type="ECO:0000256" key="2">
    <source>
        <dbReference type="ARBA" id="ARBA00022723"/>
    </source>
</evidence>
<organism evidence="10 11">
    <name type="scientific">Calycina marina</name>
    <dbReference type="NCBI Taxonomy" id="1763456"/>
    <lineage>
        <taxon>Eukaryota</taxon>
        <taxon>Fungi</taxon>
        <taxon>Dikarya</taxon>
        <taxon>Ascomycota</taxon>
        <taxon>Pezizomycotina</taxon>
        <taxon>Leotiomycetes</taxon>
        <taxon>Helotiales</taxon>
        <taxon>Pezizellaceae</taxon>
        <taxon>Calycina</taxon>
    </lineage>
</organism>
<evidence type="ECO:0000313" key="10">
    <source>
        <dbReference type="EMBL" id="KAG9239969.1"/>
    </source>
</evidence>
<evidence type="ECO:0000256" key="7">
    <source>
        <dbReference type="PROSITE-ProRule" id="PRU00042"/>
    </source>
</evidence>
<keyword evidence="6" id="KW-0539">Nucleus</keyword>
<keyword evidence="11" id="KW-1185">Reference proteome</keyword>
<keyword evidence="5" id="KW-0862">Zinc</keyword>
<comment type="subcellular location">
    <subcellularLocation>
        <location evidence="1">Nucleus</location>
    </subcellularLocation>
</comment>
<evidence type="ECO:0000256" key="5">
    <source>
        <dbReference type="ARBA" id="ARBA00022833"/>
    </source>
</evidence>
<dbReference type="InterPro" id="IPR013087">
    <property type="entry name" value="Znf_C2H2_type"/>
</dbReference>
<dbReference type="PROSITE" id="PS00028">
    <property type="entry name" value="ZINC_FINGER_C2H2_1"/>
    <property type="match status" value="2"/>
</dbReference>
<proteinExistence type="predicted"/>
<feature type="domain" description="C2H2-type" evidence="9">
    <location>
        <begin position="111"/>
        <end position="140"/>
    </location>
</feature>
<evidence type="ECO:0000256" key="6">
    <source>
        <dbReference type="ARBA" id="ARBA00023242"/>
    </source>
</evidence>
<dbReference type="GO" id="GO:0008270">
    <property type="term" value="F:zinc ion binding"/>
    <property type="evidence" value="ECO:0007669"/>
    <property type="project" value="UniProtKB-KW"/>
</dbReference>
<dbReference type="AlphaFoldDB" id="A0A9P8CAJ7"/>
<keyword evidence="2" id="KW-0479">Metal-binding</keyword>
<comment type="caution">
    <text evidence="10">The sequence shown here is derived from an EMBL/GenBank/DDBJ whole genome shotgun (WGS) entry which is preliminary data.</text>
</comment>
<evidence type="ECO:0000256" key="8">
    <source>
        <dbReference type="SAM" id="MobiDB-lite"/>
    </source>
</evidence>
<sequence>MSNTDMNGTQGLAFGGVLGTRYLPTCDLFSLKHYQVSTCLYFKRRPFSSCHVLGIPLHVHRTPAHSPSLSVFTQFTCPLVRVGDSMTSTTAKDGLSPVSPASSVQSSITWFPCTHSQCEKSFNRRENLSRHLKTHQPTKSHQCSVCGKQFTRSDLCKRHEGIHKTAPAESRNNQDNEASRKRKRGSSLIQSAPDPSTMNKESNLTMNNAHFDSSYALGTGSSMDADNMWYHLANIPFNFSFDSPEISAMDGSSADWVSGEFYSALHKAENDWDKDGPPHHQLPPPILPGFADLSGTACRCWVIACQDGAEEFCWMHHDRTYGYGE</sequence>
<keyword evidence="3" id="KW-0677">Repeat</keyword>
<dbReference type="InterPro" id="IPR036236">
    <property type="entry name" value="Znf_C2H2_sf"/>
</dbReference>
<dbReference type="GO" id="GO:0000978">
    <property type="term" value="F:RNA polymerase II cis-regulatory region sequence-specific DNA binding"/>
    <property type="evidence" value="ECO:0007669"/>
    <property type="project" value="InterPro"/>
</dbReference>
<evidence type="ECO:0000259" key="9">
    <source>
        <dbReference type="PROSITE" id="PS50157"/>
    </source>
</evidence>
<reference evidence="10" key="1">
    <citation type="journal article" date="2021" name="IMA Fungus">
        <title>Genomic characterization of three marine fungi, including Emericellopsis atlantica sp. nov. with signatures of a generalist lifestyle and marine biomass degradation.</title>
        <authorList>
            <person name="Hagestad O.C."/>
            <person name="Hou L."/>
            <person name="Andersen J.H."/>
            <person name="Hansen E.H."/>
            <person name="Altermark B."/>
            <person name="Li C."/>
            <person name="Kuhnert E."/>
            <person name="Cox R.J."/>
            <person name="Crous P.W."/>
            <person name="Spatafora J.W."/>
            <person name="Lail K."/>
            <person name="Amirebrahimi M."/>
            <person name="Lipzen A."/>
            <person name="Pangilinan J."/>
            <person name="Andreopoulos W."/>
            <person name="Hayes R.D."/>
            <person name="Ng V."/>
            <person name="Grigoriev I.V."/>
            <person name="Jackson S.A."/>
            <person name="Sutton T.D.S."/>
            <person name="Dobson A.D.W."/>
            <person name="Rama T."/>
        </authorList>
    </citation>
    <scope>NUCLEOTIDE SEQUENCE</scope>
    <source>
        <strain evidence="10">TRa3180A</strain>
    </source>
</reference>
<accession>A0A9P8CAJ7</accession>
<dbReference type="OrthoDB" id="654211at2759"/>
<protein>
    <recommendedName>
        <fullName evidence="9">C2H2-type domain-containing protein</fullName>
    </recommendedName>
</protein>
<feature type="region of interest" description="Disordered" evidence="8">
    <location>
        <begin position="161"/>
        <end position="203"/>
    </location>
</feature>
<dbReference type="SMART" id="SM00355">
    <property type="entry name" value="ZnF_C2H2"/>
    <property type="match status" value="2"/>
</dbReference>
<dbReference type="Pfam" id="PF00096">
    <property type="entry name" value="zf-C2H2"/>
    <property type="match status" value="1"/>
</dbReference>
<dbReference type="GO" id="GO:0005634">
    <property type="term" value="C:nucleus"/>
    <property type="evidence" value="ECO:0007669"/>
    <property type="project" value="UniProtKB-SubCell"/>
</dbReference>
<dbReference type="Gene3D" id="3.30.160.60">
    <property type="entry name" value="Classic Zinc Finger"/>
    <property type="match status" value="2"/>
</dbReference>
<dbReference type="EMBL" id="MU254676">
    <property type="protein sequence ID" value="KAG9239969.1"/>
    <property type="molecule type" value="Genomic_DNA"/>
</dbReference>
<dbReference type="PANTHER" id="PTHR40626">
    <property type="entry name" value="MIP31509P"/>
    <property type="match status" value="1"/>
</dbReference>
<feature type="compositionally biased region" description="Polar residues" evidence="8">
    <location>
        <begin position="187"/>
        <end position="203"/>
    </location>
</feature>
<dbReference type="SUPFAM" id="SSF57667">
    <property type="entry name" value="beta-beta-alpha zinc fingers"/>
    <property type="match status" value="1"/>
</dbReference>
<evidence type="ECO:0000256" key="1">
    <source>
        <dbReference type="ARBA" id="ARBA00004123"/>
    </source>
</evidence>
<name>A0A9P8CAJ7_9HELO</name>
<dbReference type="PROSITE" id="PS50157">
    <property type="entry name" value="ZINC_FINGER_C2H2_2"/>
    <property type="match status" value="2"/>
</dbReference>
<keyword evidence="4 7" id="KW-0863">Zinc-finger</keyword>
<dbReference type="PANTHER" id="PTHR40626:SF11">
    <property type="entry name" value="ZINC FINGER PROTEIN YPR022C"/>
    <property type="match status" value="1"/>
</dbReference>
<feature type="domain" description="C2H2-type" evidence="9">
    <location>
        <begin position="141"/>
        <end position="168"/>
    </location>
</feature>
<evidence type="ECO:0000313" key="11">
    <source>
        <dbReference type="Proteomes" id="UP000887226"/>
    </source>
</evidence>
<evidence type="ECO:0000256" key="4">
    <source>
        <dbReference type="ARBA" id="ARBA00022771"/>
    </source>
</evidence>
<gene>
    <name evidence="10" type="ORF">BJ878DRAFT_529127</name>
</gene>